<feature type="compositionally biased region" description="Polar residues" evidence="1">
    <location>
        <begin position="300"/>
        <end position="355"/>
    </location>
</feature>
<dbReference type="Proteomes" id="UP000824890">
    <property type="component" value="Unassembled WGS sequence"/>
</dbReference>
<proteinExistence type="predicted"/>
<evidence type="ECO:0000313" key="2">
    <source>
        <dbReference type="EMBL" id="KAH0885898.1"/>
    </source>
</evidence>
<name>A0ABQ8A0D1_BRANA</name>
<feature type="compositionally biased region" description="Basic residues" evidence="1">
    <location>
        <begin position="422"/>
        <end position="438"/>
    </location>
</feature>
<protein>
    <submittedName>
        <fullName evidence="2">Uncharacterized protein</fullName>
    </submittedName>
</protein>
<evidence type="ECO:0000256" key="1">
    <source>
        <dbReference type="SAM" id="MobiDB-lite"/>
    </source>
</evidence>
<organism evidence="2 3">
    <name type="scientific">Brassica napus</name>
    <name type="common">Rape</name>
    <dbReference type="NCBI Taxonomy" id="3708"/>
    <lineage>
        <taxon>Eukaryota</taxon>
        <taxon>Viridiplantae</taxon>
        <taxon>Streptophyta</taxon>
        <taxon>Embryophyta</taxon>
        <taxon>Tracheophyta</taxon>
        <taxon>Spermatophyta</taxon>
        <taxon>Magnoliopsida</taxon>
        <taxon>eudicotyledons</taxon>
        <taxon>Gunneridae</taxon>
        <taxon>Pentapetalae</taxon>
        <taxon>rosids</taxon>
        <taxon>malvids</taxon>
        <taxon>Brassicales</taxon>
        <taxon>Brassicaceae</taxon>
        <taxon>Brassiceae</taxon>
        <taxon>Brassica</taxon>
    </lineage>
</organism>
<feature type="region of interest" description="Disordered" evidence="1">
    <location>
        <begin position="1"/>
        <end position="29"/>
    </location>
</feature>
<accession>A0ABQ8A0D1</accession>
<gene>
    <name evidence="2" type="ORF">HID58_061994</name>
</gene>
<dbReference type="EMBL" id="JAGKQM010000014">
    <property type="protein sequence ID" value="KAH0885898.1"/>
    <property type="molecule type" value="Genomic_DNA"/>
</dbReference>
<feature type="region of interest" description="Disordered" evidence="1">
    <location>
        <begin position="386"/>
        <end position="438"/>
    </location>
</feature>
<sequence>DSSHANVQCEEELHDTSAVSSEKMSLEPDPRWPYLKKWLVTASPSPQLPRSVPPLLKSKTLEPEEDVPQPLMNSSCSPESGEEIITSSKEMVSLIHNHSQMTVQDPKNAREGMIDPQQMLQPDSSLSPATSSPSPSLGAWTIPLKMASFNSMGTDKKRQGAISIKLLGRLPVALFGDRKLPTPSGTFVSVRQYEPSPFIKAASQEYPWAAKMKSVCNLNRVTFPEYLEDGTPKVTVSTNEANNMVRDKEDRDATVTVSHPPTPSVEATSDPILTLVATINKPIDKITIIENESKMEAKQDTTFSLKGKVEQSSPNTNSEHLSTHSITGNTTSNSHTPLVSSKETPFSSNHVSTNSAPADCSIRISLSSSKLLTNRFSSLISSDELDPKEYLSPQGKVFLRERPVKPSTKAKEMQLHSVARGRGNRNRGNRGRNRGGRG</sequence>
<keyword evidence="3" id="KW-1185">Reference proteome</keyword>
<feature type="region of interest" description="Disordered" evidence="1">
    <location>
        <begin position="296"/>
        <end position="355"/>
    </location>
</feature>
<evidence type="ECO:0000313" key="3">
    <source>
        <dbReference type="Proteomes" id="UP000824890"/>
    </source>
</evidence>
<comment type="caution">
    <text evidence="2">The sequence shown here is derived from an EMBL/GenBank/DDBJ whole genome shotgun (WGS) entry which is preliminary data.</text>
</comment>
<reference evidence="2 3" key="1">
    <citation type="submission" date="2021-05" db="EMBL/GenBank/DDBJ databases">
        <title>Genome Assembly of Synthetic Allotetraploid Brassica napus Reveals Homoeologous Exchanges between Subgenomes.</title>
        <authorList>
            <person name="Davis J.T."/>
        </authorList>
    </citation>
    <scope>NUCLEOTIDE SEQUENCE [LARGE SCALE GENOMIC DNA]</scope>
    <source>
        <strain evidence="3">cv. Da-Ae</strain>
        <tissue evidence="2">Seedling</tissue>
    </source>
</reference>
<feature type="compositionally biased region" description="Basic and acidic residues" evidence="1">
    <location>
        <begin position="398"/>
        <end position="414"/>
    </location>
</feature>
<feature type="non-terminal residue" evidence="2">
    <location>
        <position position="1"/>
    </location>
</feature>
<feature type="region of interest" description="Disordered" evidence="1">
    <location>
        <begin position="43"/>
        <end position="81"/>
    </location>
</feature>